<dbReference type="InterPro" id="IPR010488">
    <property type="entry name" value="Zeta_toxin_domain"/>
</dbReference>
<dbReference type="SUPFAM" id="SSF52540">
    <property type="entry name" value="P-loop containing nucleoside triphosphate hydrolases"/>
    <property type="match status" value="1"/>
</dbReference>
<dbReference type="Pfam" id="PF06414">
    <property type="entry name" value="Zeta_toxin"/>
    <property type="match status" value="1"/>
</dbReference>
<name>K1U8M2_9ZZZZ</name>
<protein>
    <recommendedName>
        <fullName evidence="3">Zeta toxin domain-containing protein</fullName>
    </recommendedName>
</protein>
<dbReference type="Gene3D" id="3.40.50.300">
    <property type="entry name" value="P-loop containing nucleotide triphosphate hydrolases"/>
    <property type="match status" value="1"/>
</dbReference>
<feature type="domain" description="Zeta toxin" evidence="3">
    <location>
        <begin position="7"/>
        <end position="148"/>
    </location>
</feature>
<dbReference type="GO" id="GO:0016301">
    <property type="term" value="F:kinase activity"/>
    <property type="evidence" value="ECO:0007669"/>
    <property type="project" value="InterPro"/>
</dbReference>
<gene>
    <name evidence="4" type="ORF">LEA_00190</name>
</gene>
<dbReference type="EMBL" id="AJWY01000136">
    <property type="protein sequence ID" value="EKC81587.1"/>
    <property type="molecule type" value="Genomic_DNA"/>
</dbReference>
<sequence length="197" mass="22848">MRMDIMKERKPMIIVFAGPNGSGKSSVTSLAEISGEYINADEIKKALHCSDMDAAVKATDIRYNLLEKNKDFTFETVLSTERNLELLTKAKQKGYFIKCYYILTTSADINVMRVHQRFMSGGHDVPEDKVRSRYNKALELLPKVIKVCDICNVYDNTVTPFRIFSKKLGTYRLWENNFWDKDRITDLTKQYSYDNLK</sequence>
<comment type="caution">
    <text evidence="4">The sequence shown here is derived from an EMBL/GenBank/DDBJ whole genome shotgun (WGS) entry which is preliminary data.</text>
</comment>
<keyword evidence="1" id="KW-0547">Nucleotide-binding</keyword>
<dbReference type="PANTHER" id="PTHR39206:SF1">
    <property type="entry name" value="SLL8004 PROTEIN"/>
    <property type="match status" value="1"/>
</dbReference>
<evidence type="ECO:0000256" key="1">
    <source>
        <dbReference type="ARBA" id="ARBA00022741"/>
    </source>
</evidence>
<dbReference type="PANTHER" id="PTHR39206">
    <property type="entry name" value="SLL8004 PROTEIN"/>
    <property type="match status" value="1"/>
</dbReference>
<dbReference type="GO" id="GO:0005524">
    <property type="term" value="F:ATP binding"/>
    <property type="evidence" value="ECO:0007669"/>
    <property type="project" value="UniProtKB-KW"/>
</dbReference>
<accession>K1U8M2</accession>
<dbReference type="InterPro" id="IPR027417">
    <property type="entry name" value="P-loop_NTPase"/>
</dbReference>
<keyword evidence="2" id="KW-0067">ATP-binding</keyword>
<organism evidence="4">
    <name type="scientific">human gut metagenome</name>
    <dbReference type="NCBI Taxonomy" id="408170"/>
    <lineage>
        <taxon>unclassified sequences</taxon>
        <taxon>metagenomes</taxon>
        <taxon>organismal metagenomes</taxon>
    </lineage>
</organism>
<evidence type="ECO:0000256" key="2">
    <source>
        <dbReference type="ARBA" id="ARBA00022840"/>
    </source>
</evidence>
<proteinExistence type="predicted"/>
<evidence type="ECO:0000259" key="3">
    <source>
        <dbReference type="Pfam" id="PF06414"/>
    </source>
</evidence>
<reference evidence="4" key="1">
    <citation type="journal article" date="2013" name="Environ. Microbiol.">
        <title>Microbiota from the distal guts of lean and obese adolescents exhibit partial functional redundancy besides clear differences in community structure.</title>
        <authorList>
            <person name="Ferrer M."/>
            <person name="Ruiz A."/>
            <person name="Lanza F."/>
            <person name="Haange S.B."/>
            <person name="Oberbach A."/>
            <person name="Till H."/>
            <person name="Bargiela R."/>
            <person name="Campoy C."/>
            <person name="Segura M.T."/>
            <person name="Richter M."/>
            <person name="von Bergen M."/>
            <person name="Seifert J."/>
            <person name="Suarez A."/>
        </authorList>
    </citation>
    <scope>NUCLEOTIDE SEQUENCE</scope>
</reference>
<dbReference type="AlphaFoldDB" id="K1U8M2"/>
<evidence type="ECO:0000313" key="4">
    <source>
        <dbReference type="EMBL" id="EKC81587.1"/>
    </source>
</evidence>